<evidence type="ECO:0000313" key="1">
    <source>
        <dbReference type="EMBL" id="RWX52860.1"/>
    </source>
</evidence>
<reference evidence="1 2" key="1">
    <citation type="submission" date="2018-11" db="EMBL/GenBank/DDBJ databases">
        <title>Photobacterium sp. BEI247 sp. nov., a marine bacterium isolated from Yongle Blue Hole in the South China Sea.</title>
        <authorList>
            <person name="Wang X."/>
        </authorList>
    </citation>
    <scope>NUCLEOTIDE SEQUENCE [LARGE SCALE GENOMIC DNA]</scope>
    <source>
        <strain evidence="2">BEI247</strain>
    </source>
</reference>
<protein>
    <recommendedName>
        <fullName evidence="3">Lipoprotein</fullName>
    </recommendedName>
</protein>
<evidence type="ECO:0008006" key="3">
    <source>
        <dbReference type="Google" id="ProtNLM"/>
    </source>
</evidence>
<comment type="caution">
    <text evidence="1">The sequence shown here is derived from an EMBL/GenBank/DDBJ whole genome shotgun (WGS) entry which is preliminary data.</text>
</comment>
<gene>
    <name evidence="1" type="ORF">EDI28_25060</name>
</gene>
<dbReference type="Proteomes" id="UP000287563">
    <property type="component" value="Unassembled WGS sequence"/>
</dbReference>
<dbReference type="EMBL" id="RJLM01000024">
    <property type="protein sequence ID" value="RWX52860.1"/>
    <property type="molecule type" value="Genomic_DNA"/>
</dbReference>
<dbReference type="RefSeq" id="WP_128786556.1">
    <property type="nucleotide sequence ID" value="NZ_RJLM01000024.1"/>
</dbReference>
<name>A0A444JIF6_9GAMM</name>
<organism evidence="1 2">
    <name type="scientific">Photobacterium chitinilyticum</name>
    <dbReference type="NCBI Taxonomy" id="2485123"/>
    <lineage>
        <taxon>Bacteria</taxon>
        <taxon>Pseudomonadati</taxon>
        <taxon>Pseudomonadota</taxon>
        <taxon>Gammaproteobacteria</taxon>
        <taxon>Vibrionales</taxon>
        <taxon>Vibrionaceae</taxon>
        <taxon>Photobacterium</taxon>
    </lineage>
</organism>
<proteinExistence type="predicted"/>
<dbReference type="PROSITE" id="PS51257">
    <property type="entry name" value="PROKAR_LIPOPROTEIN"/>
    <property type="match status" value="1"/>
</dbReference>
<dbReference type="AlphaFoldDB" id="A0A444JIF6"/>
<sequence>MKKLFILPILTSALMGCAGQSQDQHTYIENLNNNIVRGDPQKSIGALHWVIKSDDKSTIEQKITLYFDSLLSEQKFDLCHENKQHQVVTKKVENTKNGDVTVFKETQEADCTTKLTVHSVDNKKVYYDLDLKRLKGYYVEQSFGELSYLPDIHHTITPSVIHYRSNFNEEAFMNEAVLKDAIYFTFDEKQQ</sequence>
<evidence type="ECO:0000313" key="2">
    <source>
        <dbReference type="Proteomes" id="UP000287563"/>
    </source>
</evidence>
<accession>A0A444JIF6</accession>
<keyword evidence="2" id="KW-1185">Reference proteome</keyword>